<dbReference type="Proteomes" id="UP000078240">
    <property type="component" value="Unassembled WGS sequence"/>
</dbReference>
<dbReference type="AlphaFoldDB" id="A0A179GIV9"/>
<evidence type="ECO:0000313" key="1">
    <source>
        <dbReference type="EMBL" id="OAQ77752.1"/>
    </source>
</evidence>
<organism evidence="1 2">
    <name type="scientific">Purpureocillium lilacinum</name>
    <name type="common">Paecilomyces lilacinus</name>
    <dbReference type="NCBI Taxonomy" id="33203"/>
    <lineage>
        <taxon>Eukaryota</taxon>
        <taxon>Fungi</taxon>
        <taxon>Dikarya</taxon>
        <taxon>Ascomycota</taxon>
        <taxon>Pezizomycotina</taxon>
        <taxon>Sordariomycetes</taxon>
        <taxon>Hypocreomycetidae</taxon>
        <taxon>Hypocreales</taxon>
        <taxon>Ophiocordycipitaceae</taxon>
        <taxon>Purpureocillium</taxon>
    </lineage>
</organism>
<evidence type="ECO:0000313" key="2">
    <source>
        <dbReference type="Proteomes" id="UP000078240"/>
    </source>
</evidence>
<sequence length="198" mass="22548">MPLPLAYRISTKTIMIKSYDFSVKITPVKTLHQSSTWCIMASSNEVKPGEFRGRSAGQERLETRDLGTCAGVVVTGEPHNGGETRFLLHLSLEQQQSEMSKVWSEFVEAVEKSGMRHMKGYMFTVDTNLNNDPNLMHNAYMMTEAHLLEKEYEHIEGELQRLVGRGTVVHETHPFNRVGHMEVDENNVVRVDGRRISE</sequence>
<protein>
    <submittedName>
        <fullName evidence="1">Uncharacterized protein</fullName>
    </submittedName>
</protein>
<reference evidence="1 2" key="1">
    <citation type="submission" date="2016-01" db="EMBL/GenBank/DDBJ databases">
        <title>Biosynthesis of antibiotic leucinostatins and their inhibition on Phytophthora in bio-control Purpureocillium lilacinum.</title>
        <authorList>
            <person name="Wang G."/>
            <person name="Liu Z."/>
            <person name="Lin R."/>
            <person name="Li E."/>
            <person name="Mao Z."/>
            <person name="Ling J."/>
            <person name="Yin W."/>
            <person name="Xie B."/>
        </authorList>
    </citation>
    <scope>NUCLEOTIDE SEQUENCE [LARGE SCALE GENOMIC DNA]</scope>
    <source>
        <strain evidence="1">PLBJ-1</strain>
    </source>
</reference>
<dbReference type="EMBL" id="LSBH01000006">
    <property type="protein sequence ID" value="OAQ77752.1"/>
    <property type="molecule type" value="Genomic_DNA"/>
</dbReference>
<name>A0A179GIV9_PURLI</name>
<gene>
    <name evidence="1" type="ORF">VFPBJ_08224</name>
</gene>
<accession>A0A179GIV9</accession>
<comment type="caution">
    <text evidence="1">The sequence shown here is derived from an EMBL/GenBank/DDBJ whole genome shotgun (WGS) entry which is preliminary data.</text>
</comment>
<proteinExistence type="predicted"/>